<protein>
    <recommendedName>
        <fullName evidence="8">CASP-like protein</fullName>
    </recommendedName>
</protein>
<dbReference type="GO" id="GO:0005886">
    <property type="term" value="C:plasma membrane"/>
    <property type="evidence" value="ECO:0007669"/>
    <property type="project" value="UniProtKB-SubCell"/>
</dbReference>
<evidence type="ECO:0000256" key="1">
    <source>
        <dbReference type="ARBA" id="ARBA00004651"/>
    </source>
</evidence>
<evidence type="ECO:0000256" key="4">
    <source>
        <dbReference type="ARBA" id="ARBA00022475"/>
    </source>
</evidence>
<comment type="subunit">
    <text evidence="3 8">Homodimer and heterodimers.</text>
</comment>
<evidence type="ECO:0000256" key="6">
    <source>
        <dbReference type="ARBA" id="ARBA00022989"/>
    </source>
</evidence>
<dbReference type="RefSeq" id="XP_027081931.1">
    <property type="nucleotide sequence ID" value="XM_027226130.1"/>
</dbReference>
<feature type="transmembrane region" description="Helical" evidence="8">
    <location>
        <begin position="61"/>
        <end position="86"/>
    </location>
</feature>
<proteinExistence type="inferred from homology"/>
<evidence type="ECO:0000256" key="8">
    <source>
        <dbReference type="RuleBase" id="RU361233"/>
    </source>
</evidence>
<dbReference type="Pfam" id="PF04535">
    <property type="entry name" value="CASP_dom"/>
    <property type="match status" value="1"/>
</dbReference>
<keyword evidence="5 8" id="KW-0812">Transmembrane</keyword>
<accession>A0A6P6TW37</accession>
<reference evidence="10" key="1">
    <citation type="journal article" date="2025" name="Foods">
        <title>Unveiling the Microbial Signatures of Arabica Coffee Cherries: Insights into Ripeness Specific Diversity, Functional Traits, and Implications for Quality and Safety.</title>
        <authorList>
            <consortium name="RefSeq"/>
            <person name="Tenea G.N."/>
            <person name="Cifuentes V."/>
            <person name="Reyes P."/>
            <person name="Cevallos-Vallejos M."/>
        </authorList>
    </citation>
    <scope>NUCLEOTIDE SEQUENCE [LARGE SCALE GENOMIC DNA]</scope>
</reference>
<dbReference type="PANTHER" id="PTHR33573">
    <property type="entry name" value="CASP-LIKE PROTEIN 4A4"/>
    <property type="match status" value="1"/>
</dbReference>
<comment type="similarity">
    <text evidence="2 8">Belongs to the Casparian strip membrane proteins (CASP) family.</text>
</comment>
<comment type="subcellular location">
    <subcellularLocation>
        <location evidence="1 8">Cell membrane</location>
        <topology evidence="1 8">Multi-pass membrane protein</topology>
    </subcellularLocation>
</comment>
<dbReference type="Proteomes" id="UP001652660">
    <property type="component" value="Chromosome 8c"/>
</dbReference>
<keyword evidence="10" id="KW-1185">Reference proteome</keyword>
<gene>
    <name evidence="11" type="primary">LOC113704314</name>
    <name evidence="12" type="synonym">LOC140013736</name>
</gene>
<name>A0A6P6TW37_COFAR</name>
<keyword evidence="7 8" id="KW-0472">Membrane</keyword>
<evidence type="ECO:0000256" key="2">
    <source>
        <dbReference type="ARBA" id="ARBA00007651"/>
    </source>
</evidence>
<feature type="transmembrane region" description="Helical" evidence="8">
    <location>
        <begin position="145"/>
        <end position="171"/>
    </location>
</feature>
<sequence>MSQVRYDGYSEPRSSKVPIFSLAARVATFASLVVTVVILQTNKVTLNTGFRLTYSSLFHSYRYMFYVSILGLVYTAMQIPLAVYYLRARKRLIERYSLLHIDFYGDKIMSLLLGAGVGAAFGATRDLNKAYEESNVPKIHDFFDLSYVAAVFILIGCLGSAISSIFSSLALSKGE</sequence>
<keyword evidence="6 8" id="KW-1133">Transmembrane helix</keyword>
<dbReference type="GeneID" id="113704314"/>
<dbReference type="OrthoDB" id="685197at2759"/>
<evidence type="ECO:0000256" key="5">
    <source>
        <dbReference type="ARBA" id="ARBA00022692"/>
    </source>
</evidence>
<dbReference type="PANTHER" id="PTHR33573:SF14">
    <property type="entry name" value="CASP-LIKE PROTEIN"/>
    <property type="match status" value="1"/>
</dbReference>
<dbReference type="InterPro" id="IPR006702">
    <property type="entry name" value="CASP_dom"/>
</dbReference>
<evidence type="ECO:0000256" key="7">
    <source>
        <dbReference type="ARBA" id="ARBA00023136"/>
    </source>
</evidence>
<keyword evidence="4 8" id="KW-1003">Cell membrane</keyword>
<dbReference type="RefSeq" id="XP_071919891.1">
    <property type="nucleotide sequence ID" value="XM_072063790.1"/>
</dbReference>
<comment type="caution">
    <text evidence="8">Lacks conserved residue(s) required for the propagation of feature annotation.</text>
</comment>
<evidence type="ECO:0000313" key="12">
    <source>
        <dbReference type="RefSeq" id="XP_071919891.1"/>
    </source>
</evidence>
<evidence type="ECO:0000313" key="11">
    <source>
        <dbReference type="RefSeq" id="XP_027081931.1"/>
    </source>
</evidence>
<reference evidence="11" key="2">
    <citation type="submission" date="2025-04" db="UniProtKB">
        <authorList>
            <consortium name="RefSeq"/>
        </authorList>
    </citation>
    <scope>IDENTIFICATION</scope>
    <source>
        <tissue evidence="11 12">Leaves</tissue>
    </source>
</reference>
<evidence type="ECO:0000313" key="10">
    <source>
        <dbReference type="Proteomes" id="UP001652660"/>
    </source>
</evidence>
<feature type="transmembrane region" description="Helical" evidence="8">
    <location>
        <begin position="20"/>
        <end position="41"/>
    </location>
</feature>
<evidence type="ECO:0000256" key="3">
    <source>
        <dbReference type="ARBA" id="ARBA00011489"/>
    </source>
</evidence>
<dbReference type="Proteomes" id="UP001652660">
    <property type="component" value="Chromosome 8e"/>
</dbReference>
<dbReference type="AlphaFoldDB" id="A0A6P6TW37"/>
<evidence type="ECO:0000259" key="9">
    <source>
        <dbReference type="Pfam" id="PF04535"/>
    </source>
</evidence>
<organism evidence="10 11">
    <name type="scientific">Coffea arabica</name>
    <name type="common">Arabian coffee</name>
    <dbReference type="NCBI Taxonomy" id="13443"/>
    <lineage>
        <taxon>Eukaryota</taxon>
        <taxon>Viridiplantae</taxon>
        <taxon>Streptophyta</taxon>
        <taxon>Embryophyta</taxon>
        <taxon>Tracheophyta</taxon>
        <taxon>Spermatophyta</taxon>
        <taxon>Magnoliopsida</taxon>
        <taxon>eudicotyledons</taxon>
        <taxon>Gunneridae</taxon>
        <taxon>Pentapetalae</taxon>
        <taxon>asterids</taxon>
        <taxon>lamiids</taxon>
        <taxon>Gentianales</taxon>
        <taxon>Rubiaceae</taxon>
        <taxon>Ixoroideae</taxon>
        <taxon>Gardenieae complex</taxon>
        <taxon>Bertiereae - Coffeeae clade</taxon>
        <taxon>Coffeeae</taxon>
        <taxon>Coffea</taxon>
    </lineage>
</organism>
<feature type="domain" description="Casparian strip membrane protein" evidence="9">
    <location>
        <begin position="16"/>
        <end position="156"/>
    </location>
</feature>